<accession>A0A219CBY7</accession>
<dbReference type="Proteomes" id="UP000634608">
    <property type="component" value="Unassembled WGS sequence"/>
</dbReference>
<comment type="caution">
    <text evidence="2">The sequence shown here is derived from an EMBL/GenBank/DDBJ whole genome shotgun (WGS) entry which is preliminary data.</text>
</comment>
<evidence type="ECO:0000313" key="3">
    <source>
        <dbReference type="EMBL" id="PHQ02228.1"/>
    </source>
</evidence>
<proteinExistence type="predicted"/>
<dbReference type="EMBL" id="NXDV01000010">
    <property type="protein sequence ID" value="PHQ02228.1"/>
    <property type="molecule type" value="Genomic_DNA"/>
</dbReference>
<dbReference type="Proteomes" id="UP000223291">
    <property type="component" value="Unassembled WGS sequence"/>
</dbReference>
<protein>
    <submittedName>
        <fullName evidence="2">Uncharacterized protein</fullName>
    </submittedName>
</protein>
<evidence type="ECO:0000313" key="5">
    <source>
        <dbReference type="Proteomes" id="UP000634608"/>
    </source>
</evidence>
<evidence type="ECO:0000313" key="4">
    <source>
        <dbReference type="Proteomes" id="UP000223291"/>
    </source>
</evidence>
<sequence>MADEITVIQATIEAARIQKWGTIWGAVIGGIAIAVGVYFSWRTSLHLQKEARLAETRKNVYLELVENYSKMILGFQLLLSELDKNWELQKNLVHTFSTSLDKAAFICETSTKEQIYKFLDVFIEKFRNLQEKINPLIISNSEIEKLYSRHSRSIKLFNNASEEYERIKLFGEGIERIPLIQKYFDEKLKESEGYLNSMNVLGEKIKIDSREISPLITDLINESNMNANKVVHLLRKELGAKTDIDLDTKLQNLMIIE</sequence>
<keyword evidence="1" id="KW-0472">Membrane</keyword>
<reference evidence="2" key="2">
    <citation type="submission" date="2020-08" db="EMBL/GenBank/DDBJ databases">
        <title>Diversity of carbapenem-resistant Acinetobacter baumannii and bacteriophage-mediated spread of the Oxa23 carbapenemase.</title>
        <authorList>
            <person name="Abouelfetouh A."/>
            <person name="Mattock J."/>
            <person name="Turner D."/>
            <person name="Li E."/>
            <person name="Evans B.A."/>
        </authorList>
    </citation>
    <scope>NUCLEOTIDE SEQUENCE</scope>
    <source>
        <strain evidence="2">A86</strain>
    </source>
</reference>
<name>A0A219CBY7_ACIBA</name>
<evidence type="ECO:0000313" key="2">
    <source>
        <dbReference type="EMBL" id="MBD0220549.1"/>
    </source>
</evidence>
<feature type="transmembrane region" description="Helical" evidence="1">
    <location>
        <begin position="23"/>
        <end position="41"/>
    </location>
</feature>
<evidence type="ECO:0000256" key="1">
    <source>
        <dbReference type="SAM" id="Phobius"/>
    </source>
</evidence>
<reference evidence="3 4" key="1">
    <citation type="submission" date="2017-09" db="EMBL/GenBank/DDBJ databases">
        <title>Draft genome of Acinetobacter baumannii strain I43, a mercury resistant bacteria.</title>
        <authorList>
            <person name="Siqueira K.A."/>
            <person name="Mello I.S."/>
            <person name="Mendes T.A."/>
            <person name="Soares M.A."/>
        </authorList>
    </citation>
    <scope>NUCLEOTIDE SEQUENCE [LARGE SCALE GENOMIC DNA]</scope>
    <source>
        <strain evidence="3 4">I43</strain>
    </source>
</reference>
<organism evidence="2 5">
    <name type="scientific">Acinetobacter baumannii</name>
    <dbReference type="NCBI Taxonomy" id="470"/>
    <lineage>
        <taxon>Bacteria</taxon>
        <taxon>Pseudomonadati</taxon>
        <taxon>Pseudomonadota</taxon>
        <taxon>Gammaproteobacteria</taxon>
        <taxon>Moraxellales</taxon>
        <taxon>Moraxellaceae</taxon>
        <taxon>Acinetobacter</taxon>
        <taxon>Acinetobacter calcoaceticus/baumannii complex</taxon>
    </lineage>
</organism>
<dbReference type="AlphaFoldDB" id="A0A219CBY7"/>
<dbReference type="RefSeq" id="WP_000752807.1">
    <property type="nucleotide sequence ID" value="NZ_CAJHFR010000003.1"/>
</dbReference>
<gene>
    <name evidence="3" type="ORF">CPI82_13925</name>
    <name evidence="2" type="ORF">IAG11_11655</name>
</gene>
<keyword evidence="1" id="KW-0812">Transmembrane</keyword>
<keyword evidence="1" id="KW-1133">Transmembrane helix</keyword>
<dbReference type="EMBL" id="JACSVK010000027">
    <property type="protein sequence ID" value="MBD0220549.1"/>
    <property type="molecule type" value="Genomic_DNA"/>
</dbReference>